<dbReference type="EMBL" id="JAPWTK010000161">
    <property type="protein sequence ID" value="KAJ8947421.1"/>
    <property type="molecule type" value="Genomic_DNA"/>
</dbReference>
<evidence type="ECO:0000313" key="2">
    <source>
        <dbReference type="Proteomes" id="UP001162162"/>
    </source>
</evidence>
<comment type="caution">
    <text evidence="1">The sequence shown here is derived from an EMBL/GenBank/DDBJ whole genome shotgun (WGS) entry which is preliminary data.</text>
</comment>
<keyword evidence="2" id="KW-1185">Reference proteome</keyword>
<name>A0AAV8YAD9_9CUCU</name>
<dbReference type="Proteomes" id="UP001162162">
    <property type="component" value="Unassembled WGS sequence"/>
</dbReference>
<evidence type="ECO:0000313" key="1">
    <source>
        <dbReference type="EMBL" id="KAJ8947421.1"/>
    </source>
</evidence>
<organism evidence="1 2">
    <name type="scientific">Aromia moschata</name>
    <dbReference type="NCBI Taxonomy" id="1265417"/>
    <lineage>
        <taxon>Eukaryota</taxon>
        <taxon>Metazoa</taxon>
        <taxon>Ecdysozoa</taxon>
        <taxon>Arthropoda</taxon>
        <taxon>Hexapoda</taxon>
        <taxon>Insecta</taxon>
        <taxon>Pterygota</taxon>
        <taxon>Neoptera</taxon>
        <taxon>Endopterygota</taxon>
        <taxon>Coleoptera</taxon>
        <taxon>Polyphaga</taxon>
        <taxon>Cucujiformia</taxon>
        <taxon>Chrysomeloidea</taxon>
        <taxon>Cerambycidae</taxon>
        <taxon>Cerambycinae</taxon>
        <taxon>Callichromatini</taxon>
        <taxon>Aromia</taxon>
    </lineage>
</organism>
<sequence>MCNFFQNYTIVLDKYKDTRIYGTLTSECGITTVQKPDRIIARRGQKQVSAMTSAERGTLVTIALAGNVFGNHLPSMFIFPRKRFKDLLYAVDTLDQLALLRTYFIRDMAS</sequence>
<dbReference type="AlphaFoldDB" id="A0AAV8YAD9"/>
<reference evidence="1" key="1">
    <citation type="journal article" date="2023" name="Insect Mol. Biol.">
        <title>Genome sequencing provides insights into the evolution of gene families encoding plant cell wall-degrading enzymes in longhorned beetles.</title>
        <authorList>
            <person name="Shin N.R."/>
            <person name="Okamura Y."/>
            <person name="Kirsch R."/>
            <person name="Pauchet Y."/>
        </authorList>
    </citation>
    <scope>NUCLEOTIDE SEQUENCE</scope>
    <source>
        <strain evidence="1">AMC_N1</strain>
    </source>
</reference>
<gene>
    <name evidence="1" type="ORF">NQ318_009627</name>
</gene>
<protein>
    <submittedName>
        <fullName evidence="1">Uncharacterized protein</fullName>
    </submittedName>
</protein>
<accession>A0AAV8YAD9</accession>
<proteinExistence type="predicted"/>